<protein>
    <submittedName>
        <fullName evidence="1">Uncharacterized protein</fullName>
    </submittedName>
</protein>
<evidence type="ECO:0000313" key="1">
    <source>
        <dbReference type="EMBL" id="GFS68856.1"/>
    </source>
</evidence>
<proteinExistence type="predicted"/>
<name>A0A8X6MN00_NEPPI</name>
<comment type="caution">
    <text evidence="1">The sequence shown here is derived from an EMBL/GenBank/DDBJ whole genome shotgun (WGS) entry which is preliminary data.</text>
</comment>
<dbReference type="AlphaFoldDB" id="A0A8X6MN00"/>
<gene>
    <name evidence="1" type="ORF">NPIL_352701</name>
</gene>
<feature type="non-terminal residue" evidence="1">
    <location>
        <position position="49"/>
    </location>
</feature>
<sequence>MPKHNDKETSLLNNLGSISKERLPLDASHNDFEKDYNGVDILVKLLATL</sequence>
<organism evidence="1 2">
    <name type="scientific">Nephila pilipes</name>
    <name type="common">Giant wood spider</name>
    <name type="synonym">Nephila maculata</name>
    <dbReference type="NCBI Taxonomy" id="299642"/>
    <lineage>
        <taxon>Eukaryota</taxon>
        <taxon>Metazoa</taxon>
        <taxon>Ecdysozoa</taxon>
        <taxon>Arthropoda</taxon>
        <taxon>Chelicerata</taxon>
        <taxon>Arachnida</taxon>
        <taxon>Araneae</taxon>
        <taxon>Araneomorphae</taxon>
        <taxon>Entelegynae</taxon>
        <taxon>Araneoidea</taxon>
        <taxon>Nephilidae</taxon>
        <taxon>Nephila</taxon>
    </lineage>
</organism>
<keyword evidence="2" id="KW-1185">Reference proteome</keyword>
<accession>A0A8X6MN00</accession>
<evidence type="ECO:0000313" key="2">
    <source>
        <dbReference type="Proteomes" id="UP000887013"/>
    </source>
</evidence>
<dbReference type="Proteomes" id="UP000887013">
    <property type="component" value="Unassembled WGS sequence"/>
</dbReference>
<reference evidence="1" key="1">
    <citation type="submission" date="2020-08" db="EMBL/GenBank/DDBJ databases">
        <title>Multicomponent nature underlies the extraordinary mechanical properties of spider dragline silk.</title>
        <authorList>
            <person name="Kono N."/>
            <person name="Nakamura H."/>
            <person name="Mori M."/>
            <person name="Yoshida Y."/>
            <person name="Ohtoshi R."/>
            <person name="Malay A.D."/>
            <person name="Moran D.A.P."/>
            <person name="Tomita M."/>
            <person name="Numata K."/>
            <person name="Arakawa K."/>
        </authorList>
    </citation>
    <scope>NUCLEOTIDE SEQUENCE</scope>
</reference>
<dbReference type="EMBL" id="BMAW01000419">
    <property type="protein sequence ID" value="GFS68856.1"/>
    <property type="molecule type" value="Genomic_DNA"/>
</dbReference>